<organism evidence="1 2">
    <name type="scientific">Dermatophagoides pteronyssinus</name>
    <name type="common">European house dust mite</name>
    <dbReference type="NCBI Taxonomy" id="6956"/>
    <lineage>
        <taxon>Eukaryota</taxon>
        <taxon>Metazoa</taxon>
        <taxon>Ecdysozoa</taxon>
        <taxon>Arthropoda</taxon>
        <taxon>Chelicerata</taxon>
        <taxon>Arachnida</taxon>
        <taxon>Acari</taxon>
        <taxon>Acariformes</taxon>
        <taxon>Sarcoptiformes</taxon>
        <taxon>Astigmata</taxon>
        <taxon>Psoroptidia</taxon>
        <taxon>Analgoidea</taxon>
        <taxon>Pyroglyphidae</taxon>
        <taxon>Dermatophagoidinae</taxon>
        <taxon>Dermatophagoides</taxon>
    </lineage>
</organism>
<dbReference type="InParanoid" id="A0A6P6YHA7"/>
<evidence type="ECO:0000313" key="1">
    <source>
        <dbReference type="Proteomes" id="UP000515146"/>
    </source>
</evidence>
<reference evidence="2" key="1">
    <citation type="submission" date="2025-08" db="UniProtKB">
        <authorList>
            <consortium name="RefSeq"/>
        </authorList>
    </citation>
    <scope>IDENTIFICATION</scope>
    <source>
        <strain evidence="2">Airmid</strain>
    </source>
</reference>
<proteinExistence type="predicted"/>
<keyword evidence="1" id="KW-1185">Reference proteome</keyword>
<evidence type="ECO:0000313" key="2">
    <source>
        <dbReference type="RefSeq" id="XP_027204612.1"/>
    </source>
</evidence>
<dbReference type="OrthoDB" id="10462955at2759"/>
<protein>
    <submittedName>
        <fullName evidence="2">Uncharacterized protein LOC113798292</fullName>
    </submittedName>
</protein>
<accession>A0A6P6YHA7</accession>
<dbReference type="Proteomes" id="UP000515146">
    <property type="component" value="Unplaced"/>
</dbReference>
<dbReference type="AlphaFoldDB" id="A0A6P6YHA7"/>
<dbReference type="KEGG" id="dpte:113798292"/>
<sequence>MPRTNGTLQARTLSWIARSNGYGYAAYFTLLTGTVGMFIIIAIGVAYCLLKAESNDENPDNRVLIQETFEQIYDFFRRRAYQQALLEYQYRYELQQQKEQQKEQLKDDRRLDKRKKRAKNAEIDRWVRKQMVEAKMELTIDDKKQPNIQIRKPQLGRYVQSFIGDVASTAMRRPPKRPPRRKELPVRPIEQVSSVESDDQLSDQVSDQVSDQLSDQVSNMSSCDDIEQGTKPKTVVHYF</sequence>
<name>A0A6P6YHA7_DERPT</name>
<gene>
    <name evidence="2" type="primary">LOC113798292</name>
</gene>
<dbReference type="RefSeq" id="XP_027204612.1">
    <property type="nucleotide sequence ID" value="XM_027348811.1"/>
</dbReference>